<dbReference type="Proteomes" id="UP000559256">
    <property type="component" value="Unassembled WGS sequence"/>
</dbReference>
<evidence type="ECO:0000256" key="4">
    <source>
        <dbReference type="ARBA" id="ARBA00023043"/>
    </source>
</evidence>
<evidence type="ECO:0000256" key="3">
    <source>
        <dbReference type="ARBA" id="ARBA00022737"/>
    </source>
</evidence>
<gene>
    <name evidence="8" type="ORF">D9758_002003</name>
</gene>
<comment type="subcellular location">
    <subcellularLocation>
        <location evidence="1">Nucleus</location>
    </subcellularLocation>
</comment>
<evidence type="ECO:0000313" key="8">
    <source>
        <dbReference type="EMBL" id="KAF5370690.1"/>
    </source>
</evidence>
<keyword evidence="2" id="KW-0597">Phosphoprotein</keyword>
<dbReference type="GO" id="GO:0043124">
    <property type="term" value="P:negative regulation of canonical NF-kappaB signal transduction"/>
    <property type="evidence" value="ECO:0007669"/>
    <property type="project" value="InterPro"/>
</dbReference>
<evidence type="ECO:0000313" key="9">
    <source>
        <dbReference type="Proteomes" id="UP000559256"/>
    </source>
</evidence>
<dbReference type="PANTHER" id="PTHR15263">
    <property type="entry name" value="I-KAPPA-B-LIKE PROTEIN IKBL"/>
    <property type="match status" value="1"/>
</dbReference>
<keyword evidence="4" id="KW-0040">ANK repeat</keyword>
<comment type="caution">
    <text evidence="8">The sequence shown here is derived from an EMBL/GenBank/DDBJ whole genome shotgun (WGS) entry which is preliminary data.</text>
</comment>
<protein>
    <recommendedName>
        <fullName evidence="10">J domain-containing protein</fullName>
    </recommendedName>
</protein>
<dbReference type="OrthoDB" id="412109at2759"/>
<keyword evidence="3" id="KW-0677">Repeat</keyword>
<proteinExistence type="predicted"/>
<evidence type="ECO:0008006" key="10">
    <source>
        <dbReference type="Google" id="ProtNLM"/>
    </source>
</evidence>
<dbReference type="PANTHER" id="PTHR15263:SF1">
    <property type="entry name" value="NF-KAPPA-B INHIBITOR-LIKE PROTEIN 1"/>
    <property type="match status" value="1"/>
</dbReference>
<organism evidence="8 9">
    <name type="scientific">Tetrapyrgos nigripes</name>
    <dbReference type="NCBI Taxonomy" id="182062"/>
    <lineage>
        <taxon>Eukaryota</taxon>
        <taxon>Fungi</taxon>
        <taxon>Dikarya</taxon>
        <taxon>Basidiomycota</taxon>
        <taxon>Agaricomycotina</taxon>
        <taxon>Agaricomycetes</taxon>
        <taxon>Agaricomycetidae</taxon>
        <taxon>Agaricales</taxon>
        <taxon>Marasmiineae</taxon>
        <taxon>Marasmiaceae</taxon>
        <taxon>Tetrapyrgos</taxon>
    </lineage>
</organism>
<keyword evidence="6" id="KW-0175">Coiled coil</keyword>
<reference evidence="8 9" key="1">
    <citation type="journal article" date="2020" name="ISME J.">
        <title>Uncovering the hidden diversity of litter-decomposition mechanisms in mushroom-forming fungi.</title>
        <authorList>
            <person name="Floudas D."/>
            <person name="Bentzer J."/>
            <person name="Ahren D."/>
            <person name="Johansson T."/>
            <person name="Persson P."/>
            <person name="Tunlid A."/>
        </authorList>
    </citation>
    <scope>NUCLEOTIDE SEQUENCE [LARGE SCALE GENOMIC DNA]</scope>
    <source>
        <strain evidence="8 9">CBS 291.85</strain>
    </source>
</reference>
<feature type="coiled-coil region" evidence="6">
    <location>
        <begin position="116"/>
        <end position="165"/>
    </location>
</feature>
<feature type="region of interest" description="Disordered" evidence="7">
    <location>
        <begin position="1"/>
        <end position="38"/>
    </location>
</feature>
<evidence type="ECO:0000256" key="1">
    <source>
        <dbReference type="ARBA" id="ARBA00004123"/>
    </source>
</evidence>
<evidence type="ECO:0000256" key="6">
    <source>
        <dbReference type="SAM" id="Coils"/>
    </source>
</evidence>
<dbReference type="EMBL" id="JAACJM010000010">
    <property type="protein sequence ID" value="KAF5370690.1"/>
    <property type="molecule type" value="Genomic_DNA"/>
</dbReference>
<name>A0A8H5GTM5_9AGAR</name>
<keyword evidence="5" id="KW-0539">Nucleus</keyword>
<sequence>MQFPASRPSKPQAHRVPRSQAETGRPCAHPQPQPYHAPHKADTFAWIIEQEFVKIDESNRNTEQWIYEQRIRFPKGPERHDIEERVRRRMWEDMMKRYEIEAERWSRHEEQRKAAEERHRQRAKIAQEEMRRKEAELRYREMLERRRAEEERQRIQTGLREQRRLKTERTIIDAWKRYEQNWSTLATCSGPLAFSDIPWPTVVPPTKPDDITIADLSAFLLSPLHSPTQMAKDRIRSAQLRWHPDRFHLLGKVKDSDKEAVAEAAGKIARYLNDLNRRQVSPFLEQMVKY</sequence>
<evidence type="ECO:0000256" key="7">
    <source>
        <dbReference type="SAM" id="MobiDB-lite"/>
    </source>
</evidence>
<dbReference type="AlphaFoldDB" id="A0A8H5GTM5"/>
<evidence type="ECO:0000256" key="2">
    <source>
        <dbReference type="ARBA" id="ARBA00022553"/>
    </source>
</evidence>
<keyword evidence="9" id="KW-1185">Reference proteome</keyword>
<dbReference type="GO" id="GO:0005634">
    <property type="term" value="C:nucleus"/>
    <property type="evidence" value="ECO:0007669"/>
    <property type="project" value="UniProtKB-SubCell"/>
</dbReference>
<evidence type="ECO:0000256" key="5">
    <source>
        <dbReference type="ARBA" id="ARBA00023242"/>
    </source>
</evidence>
<dbReference type="InterPro" id="IPR038753">
    <property type="entry name" value="NFKBIL1"/>
</dbReference>
<accession>A0A8H5GTM5</accession>